<protein>
    <submittedName>
        <fullName evidence="9">Butyrophilin subfamily 3 member A3-like</fullName>
    </submittedName>
</protein>
<evidence type="ECO:0000256" key="7">
    <source>
        <dbReference type="SAM" id="Phobius"/>
    </source>
</evidence>
<evidence type="ECO:0000256" key="3">
    <source>
        <dbReference type="ARBA" id="ARBA00022989"/>
    </source>
</evidence>
<feature type="domain" description="Butyrophilin subfamily 3 member A2-like Ig-C" evidence="8">
    <location>
        <begin position="97"/>
        <end position="172"/>
    </location>
</feature>
<gene>
    <name evidence="9" type="ORF">XNOV1_A005181</name>
</gene>
<evidence type="ECO:0000259" key="8">
    <source>
        <dbReference type="Pfam" id="PF22705"/>
    </source>
</evidence>
<dbReference type="InterPro" id="IPR013783">
    <property type="entry name" value="Ig-like_fold"/>
</dbReference>
<dbReference type="AlphaFoldDB" id="A0AAV1G8V4"/>
<dbReference type="GO" id="GO:0050852">
    <property type="term" value="P:T cell receptor signaling pathway"/>
    <property type="evidence" value="ECO:0007669"/>
    <property type="project" value="TreeGrafter"/>
</dbReference>
<keyword evidence="2 7" id="KW-0812">Transmembrane</keyword>
<sequence length="447" mass="51151">MNTFDMTVEWSRPDLDPRFVFVWRDGVELGSNKHPSFRGRSSVFIDKLRHGNVSMKLSEVKLSDEGGYRCFIPTLSKDVTVQLVVGAVSSPVLRLTRNNSGVLLECESKGWYPEPEMFLLDAEGNLLSSSPTETIRGPDDLYTVSRKVTVEEKHGKNFSCRVTQKKIHQSRETHTVIPDHFFMVPTTPSTPIVPSPPGFPGSSGSQPVLIGSVIVCAALVLIPLVVFILWRRRKNKLKNKKDHENGTEQTEEGKTKTSKGDLTEFNVEKEGEEERVALMNGGENIIKYQEEIKKHPEQSTIKIKTVFKNRQEDEFRGDLQTDINETLMETKEKLNQTKEDRGKQAEQQLEVKEKDREKTEESTEEVKVMDEEMMKTEEDNINVTQKKDEGVQNQNERRRRREEAVRRAAERRGTRQQKSVDREIREEGKEEEGGGGRTEESETEEDL</sequence>
<dbReference type="InterPro" id="IPR050504">
    <property type="entry name" value="IgSF_BTN/MOG"/>
</dbReference>
<dbReference type="PANTHER" id="PTHR24100:SF151">
    <property type="entry name" value="ICOS LIGAND"/>
    <property type="match status" value="1"/>
</dbReference>
<proteinExistence type="predicted"/>
<comment type="subcellular location">
    <subcellularLocation>
        <location evidence="1">Membrane</location>
    </subcellularLocation>
</comment>
<dbReference type="InterPro" id="IPR036179">
    <property type="entry name" value="Ig-like_dom_sf"/>
</dbReference>
<feature type="transmembrane region" description="Helical" evidence="7">
    <location>
        <begin position="208"/>
        <end position="230"/>
    </location>
</feature>
<evidence type="ECO:0000256" key="4">
    <source>
        <dbReference type="ARBA" id="ARBA00023136"/>
    </source>
</evidence>
<keyword evidence="5" id="KW-0393">Immunoglobulin domain</keyword>
<feature type="compositionally biased region" description="Basic and acidic residues" evidence="6">
    <location>
        <begin position="333"/>
        <end position="378"/>
    </location>
</feature>
<dbReference type="Pfam" id="PF22705">
    <property type="entry name" value="C2-set_3"/>
    <property type="match status" value="1"/>
</dbReference>
<dbReference type="InterPro" id="IPR053896">
    <property type="entry name" value="BTN3A2-like_Ig-C"/>
</dbReference>
<dbReference type="SUPFAM" id="SSF48726">
    <property type="entry name" value="Immunoglobulin"/>
    <property type="match status" value="2"/>
</dbReference>
<evidence type="ECO:0000256" key="6">
    <source>
        <dbReference type="SAM" id="MobiDB-lite"/>
    </source>
</evidence>
<dbReference type="EMBL" id="OY660875">
    <property type="protein sequence ID" value="CAJ1069656.1"/>
    <property type="molecule type" value="Genomic_DNA"/>
</dbReference>
<dbReference type="FunFam" id="2.60.40.10:FF:000088">
    <property type="entry name" value="Butyrophilin subfamily 1 member A1"/>
    <property type="match status" value="1"/>
</dbReference>
<dbReference type="PANTHER" id="PTHR24100">
    <property type="entry name" value="BUTYROPHILIN"/>
    <property type="match status" value="1"/>
</dbReference>
<keyword evidence="4 7" id="KW-0472">Membrane</keyword>
<dbReference type="GO" id="GO:0009897">
    <property type="term" value="C:external side of plasma membrane"/>
    <property type="evidence" value="ECO:0007669"/>
    <property type="project" value="TreeGrafter"/>
</dbReference>
<keyword evidence="10" id="KW-1185">Reference proteome</keyword>
<evidence type="ECO:0000256" key="2">
    <source>
        <dbReference type="ARBA" id="ARBA00022692"/>
    </source>
</evidence>
<evidence type="ECO:0000256" key="5">
    <source>
        <dbReference type="ARBA" id="ARBA00023319"/>
    </source>
</evidence>
<keyword evidence="3 7" id="KW-1133">Transmembrane helix</keyword>
<dbReference type="GO" id="GO:0001817">
    <property type="term" value="P:regulation of cytokine production"/>
    <property type="evidence" value="ECO:0007669"/>
    <property type="project" value="TreeGrafter"/>
</dbReference>
<feature type="compositionally biased region" description="Basic and acidic residues" evidence="6">
    <location>
        <begin position="401"/>
        <end position="440"/>
    </location>
</feature>
<dbReference type="GO" id="GO:0005102">
    <property type="term" value="F:signaling receptor binding"/>
    <property type="evidence" value="ECO:0007669"/>
    <property type="project" value="TreeGrafter"/>
</dbReference>
<reference evidence="9" key="1">
    <citation type="submission" date="2023-08" db="EMBL/GenBank/DDBJ databases">
        <authorList>
            <person name="Alioto T."/>
            <person name="Alioto T."/>
            <person name="Gomez Garrido J."/>
        </authorList>
    </citation>
    <scope>NUCLEOTIDE SEQUENCE</scope>
</reference>
<feature type="compositionally biased region" description="Basic and acidic residues" evidence="6">
    <location>
        <begin position="241"/>
        <end position="263"/>
    </location>
</feature>
<name>A0AAV1G8V4_XYRNO</name>
<evidence type="ECO:0000256" key="1">
    <source>
        <dbReference type="ARBA" id="ARBA00004370"/>
    </source>
</evidence>
<dbReference type="Gene3D" id="2.60.40.10">
    <property type="entry name" value="Immunoglobulins"/>
    <property type="match status" value="2"/>
</dbReference>
<evidence type="ECO:0000313" key="10">
    <source>
        <dbReference type="Proteomes" id="UP001178508"/>
    </source>
</evidence>
<evidence type="ECO:0000313" key="9">
    <source>
        <dbReference type="EMBL" id="CAJ1069656.1"/>
    </source>
</evidence>
<accession>A0AAV1G8V4</accession>
<organism evidence="9 10">
    <name type="scientific">Xyrichtys novacula</name>
    <name type="common">Pearly razorfish</name>
    <name type="synonym">Hemipteronotus novacula</name>
    <dbReference type="NCBI Taxonomy" id="13765"/>
    <lineage>
        <taxon>Eukaryota</taxon>
        <taxon>Metazoa</taxon>
        <taxon>Chordata</taxon>
        <taxon>Craniata</taxon>
        <taxon>Vertebrata</taxon>
        <taxon>Euteleostomi</taxon>
        <taxon>Actinopterygii</taxon>
        <taxon>Neopterygii</taxon>
        <taxon>Teleostei</taxon>
        <taxon>Neoteleostei</taxon>
        <taxon>Acanthomorphata</taxon>
        <taxon>Eupercaria</taxon>
        <taxon>Labriformes</taxon>
        <taxon>Labridae</taxon>
        <taxon>Xyrichtys</taxon>
    </lineage>
</organism>
<feature type="region of interest" description="Disordered" evidence="6">
    <location>
        <begin position="333"/>
        <end position="447"/>
    </location>
</feature>
<feature type="region of interest" description="Disordered" evidence="6">
    <location>
        <begin position="238"/>
        <end position="263"/>
    </location>
</feature>
<dbReference type="Proteomes" id="UP001178508">
    <property type="component" value="Chromosome 12"/>
</dbReference>